<dbReference type="KEGG" id="ccv:CCV52592_2034"/>
<organism evidence="1 2">
    <name type="scientific">Campylobacter curvus (strain 525.92)</name>
    <dbReference type="NCBI Taxonomy" id="360105"/>
    <lineage>
        <taxon>Bacteria</taxon>
        <taxon>Pseudomonadati</taxon>
        <taxon>Campylobacterota</taxon>
        <taxon>Epsilonproteobacteria</taxon>
        <taxon>Campylobacterales</taxon>
        <taxon>Campylobacteraceae</taxon>
        <taxon>Campylobacter</taxon>
    </lineage>
</organism>
<accession>A7GVT4</accession>
<dbReference type="RefSeq" id="WP_011991625.1">
    <property type="nucleotide sequence ID" value="NC_009715.2"/>
</dbReference>
<keyword evidence="2" id="KW-1185">Reference proteome</keyword>
<protein>
    <submittedName>
        <fullName evidence="1">Uncharacterized protein</fullName>
    </submittedName>
</protein>
<name>A7GVT4_CAMC5</name>
<dbReference type="AlphaFoldDB" id="A7GVT4"/>
<dbReference type="OrthoDB" id="5351532at2"/>
<gene>
    <name evidence="1" type="ORF">CCV52592_2034</name>
</gene>
<dbReference type="Proteomes" id="UP000006380">
    <property type="component" value="Chromosome"/>
</dbReference>
<reference evidence="1" key="1">
    <citation type="submission" date="2016-07" db="EMBL/GenBank/DDBJ databases">
        <title>Comparative genomics of the Campylobacter concisus group.</title>
        <authorList>
            <person name="Miller W.G."/>
            <person name="Yee E."/>
            <person name="Chapman M.H."/>
            <person name="Huynh S."/>
            <person name="Bono J.L."/>
            <person name="On S.L.W."/>
            <person name="StLeger J."/>
            <person name="Foster G."/>
            <person name="Parker C.T."/>
        </authorList>
    </citation>
    <scope>NUCLEOTIDE SEQUENCE</scope>
    <source>
        <strain evidence="1">525.92</strain>
    </source>
</reference>
<evidence type="ECO:0000313" key="2">
    <source>
        <dbReference type="Proteomes" id="UP000006380"/>
    </source>
</evidence>
<sequence>MAVYPCEQCGREIGYNGVCYQCKIKNEQDKFLNLSDEQIEEKIKDIVQNIEQMQNYINEDTMNEIVSHKFRLDRAPKPSFYPCFAESDVSIGGHGDWVQDAEYCECPKCGKTMKLLAQIPWSLIDGGEGILYVEICPECYVLSAFHQQT</sequence>
<dbReference type="HOGENOM" id="CLU_1746276_0_0_7"/>
<dbReference type="STRING" id="360105.CCV52592_2034"/>
<proteinExistence type="predicted"/>
<dbReference type="EMBL" id="CP000767">
    <property type="protein sequence ID" value="EAU00883.1"/>
    <property type="molecule type" value="Genomic_DNA"/>
</dbReference>
<evidence type="ECO:0000313" key="1">
    <source>
        <dbReference type="EMBL" id="EAU00883.1"/>
    </source>
</evidence>